<dbReference type="Proteomes" id="UP000094243">
    <property type="component" value="Unassembled WGS sequence"/>
</dbReference>
<keyword evidence="3" id="KW-1185">Reference proteome</keyword>
<keyword evidence="1" id="KW-0472">Membrane</keyword>
<feature type="transmembrane region" description="Helical" evidence="1">
    <location>
        <begin position="128"/>
        <end position="146"/>
    </location>
</feature>
<protein>
    <recommendedName>
        <fullName evidence="4">Tryptophan-rich sensory protein</fullName>
    </recommendedName>
</protein>
<gene>
    <name evidence="2" type="ORF">BHQ17_26930</name>
</gene>
<dbReference type="AlphaFoldDB" id="A0A1E3R3S6"/>
<proteinExistence type="predicted"/>
<dbReference type="RefSeq" id="WP_069408056.1">
    <property type="nucleotide sequence ID" value="NZ_MIGZ01000268.1"/>
</dbReference>
<dbReference type="PANTHER" id="PTHR33802">
    <property type="entry name" value="SI:CH211-161H7.5-RELATED"/>
    <property type="match status" value="1"/>
</dbReference>
<dbReference type="OrthoDB" id="5189031at2"/>
<comment type="caution">
    <text evidence="2">The sequence shown here is derived from an EMBL/GenBank/DDBJ whole genome shotgun (WGS) entry which is preliminary data.</text>
</comment>
<feature type="transmembrane region" description="Helical" evidence="1">
    <location>
        <begin position="201"/>
        <end position="218"/>
    </location>
</feature>
<evidence type="ECO:0008006" key="4">
    <source>
        <dbReference type="Google" id="ProtNLM"/>
    </source>
</evidence>
<feature type="transmembrane region" description="Helical" evidence="1">
    <location>
        <begin position="167"/>
        <end position="186"/>
    </location>
</feature>
<evidence type="ECO:0000313" key="2">
    <source>
        <dbReference type="EMBL" id="ODQ84543.1"/>
    </source>
</evidence>
<accession>A0A1E3R3S6</accession>
<feature type="transmembrane region" description="Helical" evidence="1">
    <location>
        <begin position="223"/>
        <end position="241"/>
    </location>
</feature>
<dbReference type="InterPro" id="IPR038330">
    <property type="entry name" value="TspO/MBR-related_sf"/>
</dbReference>
<dbReference type="Gene3D" id="1.20.1260.100">
    <property type="entry name" value="TspO/MBR protein"/>
    <property type="match status" value="1"/>
</dbReference>
<name>A0A1E3R3S6_9MYCO</name>
<feature type="transmembrane region" description="Helical" evidence="1">
    <location>
        <begin position="23"/>
        <end position="43"/>
    </location>
</feature>
<organism evidence="2 3">
    <name type="scientific">Mycolicibacterium holsaticum</name>
    <dbReference type="NCBI Taxonomy" id="152142"/>
    <lineage>
        <taxon>Bacteria</taxon>
        <taxon>Bacillati</taxon>
        <taxon>Actinomycetota</taxon>
        <taxon>Actinomycetes</taxon>
        <taxon>Mycobacteriales</taxon>
        <taxon>Mycobacteriaceae</taxon>
        <taxon>Mycolicibacterium</taxon>
    </lineage>
</organism>
<evidence type="ECO:0000313" key="3">
    <source>
        <dbReference type="Proteomes" id="UP000094243"/>
    </source>
</evidence>
<feature type="transmembrane region" description="Helical" evidence="1">
    <location>
        <begin position="247"/>
        <end position="268"/>
    </location>
</feature>
<feature type="transmembrane region" description="Helical" evidence="1">
    <location>
        <begin position="102"/>
        <end position="122"/>
    </location>
</feature>
<feature type="transmembrane region" description="Helical" evidence="1">
    <location>
        <begin position="63"/>
        <end position="90"/>
    </location>
</feature>
<reference evidence="3" key="1">
    <citation type="submission" date="2016-09" db="EMBL/GenBank/DDBJ databases">
        <authorList>
            <person name="Greninger A.L."/>
            <person name="Jerome K.R."/>
            <person name="Mcnair B."/>
            <person name="Wallis C."/>
            <person name="Fang F."/>
        </authorList>
    </citation>
    <scope>NUCLEOTIDE SEQUENCE [LARGE SCALE GENOMIC DNA]</scope>
    <source>
        <strain evidence="3">M7</strain>
    </source>
</reference>
<evidence type="ECO:0000256" key="1">
    <source>
        <dbReference type="SAM" id="Phobius"/>
    </source>
</evidence>
<dbReference type="EMBL" id="MIGZ01000268">
    <property type="protein sequence ID" value="ODQ84543.1"/>
    <property type="molecule type" value="Genomic_DNA"/>
</dbReference>
<keyword evidence="1" id="KW-0812">Transmembrane</keyword>
<dbReference type="PANTHER" id="PTHR33802:SF1">
    <property type="entry name" value="XK-RELATED PROTEIN"/>
    <property type="match status" value="1"/>
</dbReference>
<keyword evidence="1" id="KW-1133">Transmembrane helix</keyword>
<sequence>MRTQAEDHHAGGRAAEGRPISTLLLPLVVSLATAATLVVNYLANGLPINGQTTGDVTRRFEVYFVPAGYVFSIWSVIYLGVIAYSVYLGITLAQGRSDSGAARAIAPWYVLTAVANCCWLFAWHHNRFPLSMLIMVVLLGTLIVIYRLQATRPPASTLERWTVHIPFRVYLGWISVATIANATITLDDAGWSGFGLSEPTWGVIMVAVAAALGAVMLLRHKDIAYALVLIWALVGIAVRLYDTTPILIASLVGAAILTVGTVGTWVVASRARPERSRRRQPERSGR</sequence>